<evidence type="ECO:0000256" key="1">
    <source>
        <dbReference type="SAM" id="Phobius"/>
    </source>
</evidence>
<dbReference type="RefSeq" id="YP_009481698.1">
    <property type="nucleotide sequence ID" value="NC_037666.1"/>
</dbReference>
<protein>
    <submittedName>
        <fullName evidence="2">Uncharacterized protein</fullName>
    </submittedName>
</protein>
<feature type="transmembrane region" description="Helical" evidence="1">
    <location>
        <begin position="220"/>
        <end position="241"/>
    </location>
</feature>
<keyword evidence="1" id="KW-0472">Membrane</keyword>
<dbReference type="EMBL" id="MG011690">
    <property type="protein sequence ID" value="AVK75695.1"/>
    <property type="molecule type" value="Genomic_DNA"/>
</dbReference>
<dbReference type="Proteomes" id="UP000249287">
    <property type="component" value="Segment"/>
</dbReference>
<sequence>MMWTRTQPVRFGETTPLGLCGRRSCPDRLVARNESFVTRLGCLVAAVDRGAIADCFWSTARPYTAHQGRWPAGATWRYKEPRTAGGVVAPCGTQPMVSLSYLTSGRITLADAWRAAVHCPSDGTTTASWRTDIAALFDWIDNDPRGMPVLLANASGLVLLDGPTTVVAEIVWSHGRLRRDALFYVDLVDLCRALEYSPRERAPYEKSVAGLVSCARLQSLLSIFLFFSMVCAAAVMSCASARGLS</sequence>
<name>A0A2U7UBF9_9VIRU</name>
<organism evidence="2">
    <name type="scientific">Pandoravirus neocaledonia</name>
    <dbReference type="NCBI Taxonomy" id="2107708"/>
    <lineage>
        <taxon>Viruses</taxon>
        <taxon>Pandoravirus</taxon>
    </lineage>
</organism>
<keyword evidence="1" id="KW-0812">Transmembrane</keyword>
<dbReference type="KEGG" id="vg:36842408"/>
<gene>
    <name evidence="2" type="ORF">pneo_cds_88</name>
</gene>
<proteinExistence type="predicted"/>
<accession>A0A2U7UBF9</accession>
<reference evidence="2" key="1">
    <citation type="journal article" date="2018" name="Nat. Commun.">
        <title>Diversity and evolution of the emerging Pandoraviridae family.</title>
        <authorList>
            <person name="Legendre M."/>
            <person name="Fabre E."/>
            <person name="Poirot O."/>
            <person name="Jeudy S."/>
            <person name="Lartigue A."/>
            <person name="Alempic J.M."/>
            <person name="Beucher L."/>
            <person name="Philippe N."/>
            <person name="Bertaux L."/>
            <person name="Christo-Foroux E."/>
            <person name="Labadie K."/>
            <person name="Coute Y."/>
            <person name="Abergel C."/>
            <person name="Claverie J.M."/>
        </authorList>
    </citation>
    <scope>NUCLEOTIDE SEQUENCE [LARGE SCALE GENOMIC DNA]</scope>
    <source>
        <strain evidence="2">Neocaledonia</strain>
    </source>
</reference>
<dbReference type="GeneID" id="36842408"/>
<evidence type="ECO:0000313" key="2">
    <source>
        <dbReference type="EMBL" id="AVK75695.1"/>
    </source>
</evidence>
<keyword evidence="1" id="KW-1133">Transmembrane helix</keyword>